<dbReference type="GO" id="GO:0051959">
    <property type="term" value="F:dynein light intermediate chain binding"/>
    <property type="evidence" value="ECO:0007669"/>
    <property type="project" value="InterPro"/>
</dbReference>
<keyword evidence="6" id="KW-0493">Microtubule</keyword>
<dbReference type="GO" id="GO:0000132">
    <property type="term" value="P:establishment of mitotic spindle orientation"/>
    <property type="evidence" value="ECO:0007669"/>
    <property type="project" value="EnsemblFungi"/>
</dbReference>
<keyword evidence="19" id="KW-1185">Reference proteome</keyword>
<dbReference type="Pfam" id="PF08393">
    <property type="entry name" value="DHC_N2"/>
    <property type="match status" value="1"/>
</dbReference>
<keyword evidence="5" id="KW-0963">Cytoplasm</keyword>
<dbReference type="GO" id="GO:0045505">
    <property type="term" value="F:dynein intermediate chain binding"/>
    <property type="evidence" value="ECO:0007669"/>
    <property type="project" value="InterPro"/>
</dbReference>
<comment type="function">
    <text evidence="15">Cytoplasmic dynein acts as a motor for the intracellular retrograde motility of vesicles and organelles along microtubules. Dynein has ATPase activity; the force-producing power stroke is thought to occur on release of ADP. Required to maintain uniform nuclear distribution in hyphae. May play an important role in the proper orientation of the mitotic spindle into the budding daughter cell yeast. Probably required for normal progression of the cell cycle.</text>
</comment>
<dbReference type="GO" id="GO:0005868">
    <property type="term" value="C:cytoplasmic dynein complex"/>
    <property type="evidence" value="ECO:0007669"/>
    <property type="project" value="EnsemblFungi"/>
</dbReference>
<evidence type="ECO:0000256" key="1">
    <source>
        <dbReference type="ARBA" id="ARBA00004245"/>
    </source>
</evidence>
<dbReference type="GO" id="GO:0008569">
    <property type="term" value="F:minus-end-directed microtubule motor activity"/>
    <property type="evidence" value="ECO:0007669"/>
    <property type="project" value="EnsemblFungi"/>
</dbReference>
<dbReference type="CDD" id="cd00009">
    <property type="entry name" value="AAA"/>
    <property type="match status" value="1"/>
</dbReference>
<evidence type="ECO:0000256" key="2">
    <source>
        <dbReference type="ARBA" id="ARBA00008887"/>
    </source>
</evidence>
<dbReference type="Gene3D" id="1.10.287.2620">
    <property type="match status" value="1"/>
</dbReference>
<dbReference type="Gene3D" id="1.20.140.100">
    <property type="entry name" value="Dynein heavy chain, N-terminal domain 2"/>
    <property type="match status" value="1"/>
</dbReference>
<name>J7R331_HUIN7</name>
<dbReference type="Pfam" id="PF12777">
    <property type="entry name" value="MT"/>
    <property type="match status" value="1"/>
</dbReference>
<dbReference type="InterPro" id="IPR043157">
    <property type="entry name" value="Dynein_AAA1S"/>
</dbReference>
<evidence type="ECO:0000256" key="6">
    <source>
        <dbReference type="ARBA" id="ARBA00022701"/>
    </source>
</evidence>
<dbReference type="Gene3D" id="3.20.180.20">
    <property type="entry name" value="Dynein heavy chain, N-terminal domain 2"/>
    <property type="match status" value="1"/>
</dbReference>
<dbReference type="GeneID" id="34524920"/>
<evidence type="ECO:0000256" key="8">
    <source>
        <dbReference type="ARBA" id="ARBA00022741"/>
    </source>
</evidence>
<dbReference type="InterPro" id="IPR027417">
    <property type="entry name" value="P-loop_NTPase"/>
</dbReference>
<dbReference type="InterPro" id="IPR035706">
    <property type="entry name" value="AAA_9"/>
</dbReference>
<keyword evidence="9" id="KW-0067">ATP-binding</keyword>
<feature type="domain" description="AAA+ ATPase" evidence="17">
    <location>
        <begin position="2407"/>
        <end position="2560"/>
    </location>
</feature>
<dbReference type="GO" id="GO:0000070">
    <property type="term" value="P:mitotic sister chromatid segregation"/>
    <property type="evidence" value="ECO:0007669"/>
    <property type="project" value="EnsemblFungi"/>
</dbReference>
<dbReference type="InterPro" id="IPR054354">
    <property type="entry name" value="DYNC2H1-like_lid"/>
</dbReference>
<dbReference type="Pfam" id="PF22597">
    <property type="entry name" value="DYN_lid"/>
    <property type="match status" value="1"/>
</dbReference>
<dbReference type="FunFam" id="3.40.50.300:FF:002357">
    <property type="entry name" value="Glutathione S-transferase class-mu 26 kDa isozyme"/>
    <property type="match status" value="1"/>
</dbReference>
<keyword evidence="4" id="KW-0415">Karyogamy</keyword>
<evidence type="ECO:0000256" key="9">
    <source>
        <dbReference type="ARBA" id="ARBA00022840"/>
    </source>
</evidence>
<keyword evidence="8" id="KW-0547">Nucleotide-binding</keyword>
<dbReference type="Gene3D" id="1.10.8.710">
    <property type="match status" value="1"/>
</dbReference>
<dbReference type="Pfam" id="PF12775">
    <property type="entry name" value="AAA_7"/>
    <property type="match status" value="1"/>
</dbReference>
<dbReference type="Pfam" id="PF18198">
    <property type="entry name" value="AAA_lid_11"/>
    <property type="match status" value="1"/>
</dbReference>
<dbReference type="KEGG" id="kng:KNAG_0C01270"/>
<dbReference type="InterPro" id="IPR042219">
    <property type="entry name" value="AAA_lid_11_sf"/>
</dbReference>
<dbReference type="InterPro" id="IPR013602">
    <property type="entry name" value="Dynein_heavy_linker"/>
</dbReference>
<dbReference type="HOGENOM" id="CLU_000038_7_0_1"/>
<dbReference type="Proteomes" id="UP000006310">
    <property type="component" value="Chromosome 3"/>
</dbReference>
<dbReference type="EMBL" id="HE978316">
    <property type="protein sequence ID" value="CCK69240.1"/>
    <property type="molecule type" value="Genomic_DNA"/>
</dbReference>
<dbReference type="InterPro" id="IPR004273">
    <property type="entry name" value="Dynein_heavy_D6_P-loop"/>
</dbReference>
<accession>J7R331</accession>
<dbReference type="GO" id="GO:0030473">
    <property type="term" value="P:nuclear migration along microtubule"/>
    <property type="evidence" value="ECO:0007669"/>
    <property type="project" value="EnsemblFungi"/>
</dbReference>
<dbReference type="InterPro" id="IPR024317">
    <property type="entry name" value="Dynein_heavy_chain_D4_dom"/>
</dbReference>
<reference evidence="19" key="2">
    <citation type="submission" date="2012-08" db="EMBL/GenBank/DDBJ databases">
        <title>Genome sequence of Kazachstania naganishii.</title>
        <authorList>
            <person name="Gordon J.L."/>
            <person name="Armisen D."/>
            <person name="Proux-Wera E."/>
            <person name="OhEigeartaigh S.S."/>
            <person name="Byrne K.P."/>
            <person name="Wolfe K.H."/>
        </authorList>
    </citation>
    <scope>NUCLEOTIDE SEQUENCE [LARGE SCALE GENOMIC DNA]</scope>
    <source>
        <strain evidence="19">ATCC MYA-139 / BCRC 22969 / CBS 8797 / CCRC 22969 / KCTC 17520 / NBRC 10181 / NCYC 3082</strain>
    </source>
</reference>
<sequence length="4107" mass="471455">MDGDSTDHAYTTEKVVELFARLIRGVCEDAGFSKTQVKEYLCRQECLKQLDLFIHGEETGEFKVAYVLTGSTPDQLHFCVELTNINPNVKTLPHSVTALVKNVRNIDLDSPLKDQLSIISLPAPVNVQALSTLISEGLASLLDILVHFDRKDEFSSANVINTKQKLDDVSTGLQNIKNNIDKPDILGHVEPIISSAVSKGATKETVNNFLKDEIFYDTTFLNNLQTIYNQWVKDTRKLRTFEPPLPFDKTLIEVQNWSNLENVIKETTSQLQGEEVEIICKILSDAKRIKPTFSFLGDTKLKERWDEVMDHNSFLSHIPISELLTCSSITELSECAENISSGLRTYRLSKYSIERFFCLLQCITSEILSQMLNITPNLFRLPGGEFQGVINCMFEVITQWNNVLKEILIQLREVVRRRQLDAELPVTLDHLTENIKNKLKQAEKLLKQRDIMKAAVHNIGITDSTSKIEQVFQPITVLNLPDILDDDVWDSSSQDYYKKFLDLEFVFNIGVLGIVYEVYLLIKVLSETIKYKPLMAFSPRIKSKVKELQYIVLNSTKLEILSLEKQLINQTHCIDTELQKNVPNVAATISEFDQYHKVIDRITSQVQMILGLNWGEYPDGAIIEKCCRDIKKRTNIDDIIGNWLKTATFSNTDNESPQLLKIVTERSGSYSISVKVERNGIQIIQNTRCLISMGYELPTEIMRRVKNHKELYAYASHISELIQTFLEVCDDILKHRYSSILILSATNVIWDDIKVLMTEQWNGSDTKRNQAFVNRFDHNITELTEKSRELKTIDLEFSEQFEKLKSLPFNIEQSACFVSNIQGIVNKIEKSDSVDAKKLVNNLNSMLIRTIIANVKQNISFILMKQTKFSIKYTNKNIFCQPTISEIRRLWIITIEDFITDLSTFKLLGGKYTKDNAQFSLAVVRRSLTDDFNNVLKAIGILCNEASDYLRQWRSTEKLLTFNEYTFKTHFEMTLVTGCSLLEHVLASKNAIEMLAKTTNIRGIIQFDVNEVYTFVSTKYDYWVAFILEPLQDLYTKDVSLFLEELSTERSILEENSDNCKVLQIVGKSVEIINKNQKLKKDRELKCSLFLKFQQLLSKTNSRFPSNFIYYDQIEGACCMLDQSIVRQTHFLENNKDEILQTITSTASNLMELRNTFVEDWVELKKEMDSFEPHKALHCISLRKLELQEMGASLTLIKETAELLNLPLPLDISFDGLLNEVRIFKDVWMSIRKMWEEINDQLQTKWGNVSIPYTIQLLQRVSHNLKQLTGLSSGSSVVASLTKRVFDILDTRDILELLKGPSIKSRHWKILFRDFSFGSRTDDYILKDEAFSFREVLGLRLATNRNAIMTVIENSEKEYVIEKSLSRMQKYWEKTMLICKVHPSGLKLVGQWSDIQESCKEGLEELSSIRNSPYSKLFETSRLEWETKLNLFLSISLTWMDAQSFWLDLYGVLGKNGTLSKLSPLEASKFNILSRDFKELSERAFSLQRAIDVVAIPNLPDSFKKILHSLLAIKTSLKVFLEGQRKQFPRFHFIGDEDLLKIIGASTDINVISQYIPKMFTSIKSLQMSDSHLISFTSMEGEVINLKNPVKVELDNQLHEWLSHFAQEVQLTIEGGLKSCLSEVSNCEAFDMLITKHAFQVVLLTFQITMTRELDTAIQTVEFLKAKNIIQETVNAFGVVLKSGLSALNRRKIEAFYNEILHFCDIIEKLTNEDDTTRRSLYWHRCQRFYYDAKILNPLSRVTVVQCGYTNQYGFDYIGVPERLVYTPVLMDSFAFLTGAHGQKMGGSFFGPAGTGKTETIKALGQNLGKVVIVFNCDDTYDFNTVSRLLLGVAQIGAWGCFDEFNRLEQKVLSSSAVNLEMIQKGLTDSLPNIDIMGMSSPLHPQTAIFITLNPEYQGRSVLPENLKRKFHEFWIGAPEQRYIASSILQLLGYVDAEKNADRIVTLFDCLKKKCSPQRHYDFSLRTLKRVLKNCSKYKDESYSSDDILVTSLSEIILPTLNVSDATLFQELINEIFGSSSMLNADQNLIEVLESICKSEFLLPTKNFVQKCVQLYEITKTQPAVILVGKAGSGKTETWKTVLAAKSKIEHIQNVPYIIDSKVLSKEELYGSLNRATLEWKDGIFTSIIRANQNKSALDPDNPNVWIVLDSDMDPSYSETINSVLDDNKILTLPNGERLPVPSNVRFIFETSELIHATPATITRCGLIWFSEPNYLLYDHFLNTLDKHFSEFQDTINIPISFFEDSFFRIKAILNGTMWGKMIERYTAIEEHIMENNLVGIVSAIVTALSSFLVDHYSTLAKFDLKRRDEVLSLKLQQIIITFFGGDCYRTSQDEFSTSIMEIFQTTPERIDPREIILSKQNLDVLPLSSLVPKVDLNSCDILRPDIIIPTPDTVRQKDVFFDLLKSGTSIILCGPPGAGKTMIVNDTLRNSDFFFVVGMNFSKETSVRDVLRVLERFTVYIPNSIGYTLQPSSISRDLVFFCDEINLPALDSYESQPVILFLRQLIEKKGFWLTNDNKWVNLERIHVIGACNPPGDPGRVPLTQRMTRLTSVMYFDYPNQASLECIYSTYYNAVFTLVPTLKGFAKDFSKASIHLYNECKKTFSPKKYSHYILTPRELTRWVKGFYHGISNGPIHTLTTILRLWAYESWRIFGDKLVSTIEKQMFEKLLHSTLSIHFPDCPVGNIESEALLFSSWFTSEYTEVSKEELWSFVAQRFQTFCEEESDVPVVIHSSMLDHILRVDRILRNSQGHGMLIGPPRTGKATVTKFVAWINGYKAVQPLMHRKYTLGDFDDFLRDVLLKCCVGEQRICLLIDESNILESSFLERMNTLLANSDIPDLFQGDEFEKLMMELTKKINFLGLLIETYEEKYEWFVNSISKNLHVIFTVSDPYASNKLSSPALFNRCVINWMGPWDLKTRFAVGSGLIKHVPINFKEHKLPNSDKSWILPSKCASFYDVLLNIMISFDEQFDSDIVHVGGSPCYLVDTLNIFKTICEKRYLLLLEKGRFVSIGLEKLNESVLKVKALSKKLGEKKEELQLKESESRKTLDMLLEQQNESERKQDVTDDIKKILLVHEKETRESYETIERDLRAIEPTVIDAQNGVKNIKKQHLTEIRSMNNPPSSIKILMEAVCLVLGFDFHSWREIQSFVRKDSFIYDIVHYDAATMMTPQIRLFIEQTYFSQDKFTYEVINRASKATGPLFQWVRAQVKYASVLQSIGPLRESSRKAEEDMMHARARLLAAEEMVEDLKQNVEQLKGKYSSLIRDTELIKSELEKVEGDLGRSVALVEKLASEKYRWRANTQLFKTERNQLIGNAIISSIYTTYFGQIDEKRRHKMIKYLFATMRDCNVEYDANYMYSKYDISPVESAKWMECGLPHNDFYITNFHLLINSVTQVPYFLDPSGDIIKVLSSLFQSNLVIISFVETGFVKRLENAVKFGASVLIKDGEFFDPIISKLITFEHKKIGGKEVVRIGNHDVDVSPGFRLFIHSRDVNSPLPLFLKTRVRLIDFSATKGNIEVQAVHTALFNENSEIQTKRDKLVKVNDEYRIRLSHLEKLLLQELNSTEGNILDNTNLVTTLENIKKESDGINAKLKESTNFMEEYMHLFDEYSILGHHCIQVYSIIEALSKFHWFYETPIWQFMECFEAVFRTKQSTNSSRPQRISQLTEHFYKEIYSRISVTFDQRTRKVFAIVLYLSYWFSTNDLPSKVSLNRILDILRTGDITDSGADLGEYLLQTNSEDLQELATMWKNGNLTALFDKFQSFFGNETRLETMMQYHKNLGLIMANKDELDGSSKFENTAHRTKQKLTTIPLGSVESTEYAEKMLNQGQKSGTCILLQNLQFSMDWVNSYLVTECSSLQGDNADNTKALFMTCNFSSQELPAPLLQTCYKYVFEEESNVLEMVKEYWFNESYTSKSEAHVGEFYYYKYFLTWLHAIITGRNKLAPFGFSRKYDITDTAYNTCLKFLDNLLESISDRNVFVQLLQFFADTIVYGGKISDVRDRTILKDICQQVFHGTHHQNDTLAAHAVKTGVTPIKILQGMSFPKITDNFINKPTIDGMLGGIELAPNAASSWLGIPQEEIQEHQRQQLQQVLNIALDTFRYTAIV</sequence>
<dbReference type="Gene3D" id="1.20.1280.160">
    <property type="match status" value="1"/>
</dbReference>
<dbReference type="Gene3D" id="1.20.58.1120">
    <property type="match status" value="1"/>
</dbReference>
<evidence type="ECO:0000256" key="11">
    <source>
        <dbReference type="ARBA" id="ARBA00023054"/>
    </source>
</evidence>
<dbReference type="GO" id="GO:0000235">
    <property type="term" value="C:astral microtubule"/>
    <property type="evidence" value="ECO:0007669"/>
    <property type="project" value="EnsemblFungi"/>
</dbReference>
<dbReference type="SMART" id="SM00382">
    <property type="entry name" value="AAA"/>
    <property type="match status" value="2"/>
</dbReference>
<keyword evidence="10" id="KW-0243">Dynein</keyword>
<evidence type="ECO:0000256" key="5">
    <source>
        <dbReference type="ARBA" id="ARBA00022490"/>
    </source>
</evidence>
<evidence type="ECO:0000256" key="10">
    <source>
        <dbReference type="ARBA" id="ARBA00023017"/>
    </source>
</evidence>
<dbReference type="Gene3D" id="1.10.8.740">
    <property type="match status" value="1"/>
</dbReference>
<dbReference type="InterPro" id="IPR042222">
    <property type="entry name" value="Dynein_2_N"/>
</dbReference>
<dbReference type="PANTHER" id="PTHR45703">
    <property type="entry name" value="DYNEIN HEAVY CHAIN"/>
    <property type="match status" value="1"/>
</dbReference>
<dbReference type="GO" id="GO:0005938">
    <property type="term" value="C:cell cortex"/>
    <property type="evidence" value="ECO:0007669"/>
    <property type="project" value="EnsemblFungi"/>
</dbReference>
<dbReference type="Gene3D" id="1.20.920.30">
    <property type="match status" value="1"/>
</dbReference>
<dbReference type="STRING" id="1071383.J7R331"/>
<dbReference type="InterPro" id="IPR042228">
    <property type="entry name" value="Dynein_linker_3"/>
</dbReference>
<keyword evidence="12" id="KW-0505">Motor protein</keyword>
<evidence type="ECO:0000256" key="12">
    <source>
        <dbReference type="ARBA" id="ARBA00023175"/>
    </source>
</evidence>
<dbReference type="GO" id="GO:0005816">
    <property type="term" value="C:spindle pole body"/>
    <property type="evidence" value="ECO:0007669"/>
    <property type="project" value="EnsemblFungi"/>
</dbReference>
<dbReference type="eggNOG" id="KOG3595">
    <property type="taxonomic scope" value="Eukaryota"/>
</dbReference>
<evidence type="ECO:0000256" key="14">
    <source>
        <dbReference type="ARBA" id="ARBA00033439"/>
    </source>
</evidence>
<dbReference type="InterPro" id="IPR003593">
    <property type="entry name" value="AAA+_ATPase"/>
</dbReference>
<dbReference type="FunFam" id="3.40.50.300:FF:000996">
    <property type="entry name" value="Cytoplasmic dynein heavy chain"/>
    <property type="match status" value="1"/>
</dbReference>
<dbReference type="Gene3D" id="1.20.920.20">
    <property type="match status" value="1"/>
</dbReference>
<evidence type="ECO:0000256" key="16">
    <source>
        <dbReference type="SAM" id="Coils"/>
    </source>
</evidence>
<dbReference type="Gene3D" id="1.10.8.720">
    <property type="entry name" value="Region D6 of dynein motor"/>
    <property type="match status" value="1"/>
</dbReference>
<dbReference type="PANTHER" id="PTHR45703:SF36">
    <property type="entry name" value="DYNEIN HEAVY CHAIN, CYTOPLASMIC"/>
    <property type="match status" value="1"/>
</dbReference>
<dbReference type="Pfam" id="PF12781">
    <property type="entry name" value="AAA_9"/>
    <property type="match status" value="1"/>
</dbReference>
<evidence type="ECO:0000313" key="19">
    <source>
        <dbReference type="Proteomes" id="UP000006310"/>
    </source>
</evidence>
<organism evidence="18 19">
    <name type="scientific">Huiozyma naganishii (strain ATCC MYA-139 / BCRC 22969 / CBS 8797 / KCTC 17520 / NBRC 10181 / NCYC 3082 / Yp74L-3)</name>
    <name type="common">Yeast</name>
    <name type="synonym">Kazachstania naganishii</name>
    <dbReference type="NCBI Taxonomy" id="1071383"/>
    <lineage>
        <taxon>Eukaryota</taxon>
        <taxon>Fungi</taxon>
        <taxon>Dikarya</taxon>
        <taxon>Ascomycota</taxon>
        <taxon>Saccharomycotina</taxon>
        <taxon>Saccharomycetes</taxon>
        <taxon>Saccharomycetales</taxon>
        <taxon>Saccharomycetaceae</taxon>
        <taxon>Huiozyma</taxon>
    </lineage>
</organism>
<dbReference type="OMA" id="NERQMTR"/>
<comment type="subcellular location">
    <subcellularLocation>
        <location evidence="1">Cytoplasm</location>
        <location evidence="1">Cytoskeleton</location>
    </subcellularLocation>
</comment>
<dbReference type="GO" id="GO:0000741">
    <property type="term" value="P:karyogamy"/>
    <property type="evidence" value="ECO:0007669"/>
    <property type="project" value="UniProtKB-KW"/>
</dbReference>
<dbReference type="Pfam" id="PF08385">
    <property type="entry name" value="DHC_N1"/>
    <property type="match status" value="1"/>
</dbReference>
<dbReference type="InterPro" id="IPR013594">
    <property type="entry name" value="Dynein_heavy_tail"/>
</dbReference>
<feature type="coiled-coil region" evidence="16">
    <location>
        <begin position="3023"/>
        <end position="3054"/>
    </location>
</feature>
<comment type="similarity">
    <text evidence="2">Belongs to the dynein heavy chain family.</text>
</comment>
<feature type="domain" description="AAA+ ATPase" evidence="17">
    <location>
        <begin position="1783"/>
        <end position="1920"/>
    </location>
</feature>
<evidence type="ECO:0000313" key="18">
    <source>
        <dbReference type="EMBL" id="CCK69240.1"/>
    </source>
</evidence>
<dbReference type="RefSeq" id="XP_022463486.1">
    <property type="nucleotide sequence ID" value="XM_022606829.1"/>
</dbReference>
<dbReference type="InterPro" id="IPR026983">
    <property type="entry name" value="DHC"/>
</dbReference>
<keyword evidence="11 16" id="KW-0175">Coiled coil</keyword>
<gene>
    <name evidence="18" type="primary">KNAG0C01270</name>
    <name evidence="18" type="ordered locus">KNAG_0C01270</name>
</gene>
<evidence type="ECO:0000256" key="13">
    <source>
        <dbReference type="ARBA" id="ARBA00023212"/>
    </source>
</evidence>
<dbReference type="Pfam" id="PF12780">
    <property type="entry name" value="AAA_8"/>
    <property type="match status" value="1"/>
</dbReference>
<dbReference type="InterPro" id="IPR024743">
    <property type="entry name" value="Dynein_HC_stalk"/>
</dbReference>
<proteinExistence type="inferred from homology"/>
<evidence type="ECO:0000256" key="3">
    <source>
        <dbReference type="ARBA" id="ARBA00022197"/>
    </source>
</evidence>
<evidence type="ECO:0000256" key="4">
    <source>
        <dbReference type="ARBA" id="ARBA00022459"/>
    </source>
</evidence>
<keyword evidence="7" id="KW-0677">Repeat</keyword>
<feature type="coiled-coil region" evidence="16">
    <location>
        <begin position="3225"/>
        <end position="3266"/>
    </location>
</feature>
<protein>
    <recommendedName>
        <fullName evidence="3">Dynein heavy chain, cytoplasmic</fullName>
    </recommendedName>
    <alternativeName>
        <fullName evidence="14">Dynein heavy chain, cytosolic</fullName>
    </alternativeName>
</protein>
<dbReference type="GO" id="GO:0005524">
    <property type="term" value="F:ATP binding"/>
    <property type="evidence" value="ECO:0007669"/>
    <property type="project" value="UniProtKB-KW"/>
</dbReference>
<dbReference type="Gene3D" id="3.40.50.300">
    <property type="entry name" value="P-loop containing nucleotide triphosphate hydrolases"/>
    <property type="match status" value="5"/>
</dbReference>
<dbReference type="OrthoDB" id="447173at2759"/>
<dbReference type="Gene3D" id="1.10.287.2610">
    <property type="match status" value="1"/>
</dbReference>
<reference evidence="18 19" key="1">
    <citation type="journal article" date="2011" name="Proc. Natl. Acad. Sci. U.S.A.">
        <title>Evolutionary erosion of yeast sex chromosomes by mating-type switching accidents.</title>
        <authorList>
            <person name="Gordon J.L."/>
            <person name="Armisen D."/>
            <person name="Proux-Wera E."/>
            <person name="Oheigeartaigh S.S."/>
            <person name="Byrne K.P."/>
            <person name="Wolfe K.H."/>
        </authorList>
    </citation>
    <scope>NUCLEOTIDE SEQUENCE [LARGE SCALE GENOMIC DNA]</scope>
    <source>
        <strain evidence="19">ATCC MYA-139 / BCRC 22969 / CBS 8797 / CCRC 22969 / KCTC 17520 / NBRC 10181 / NCYC 3082</strain>
    </source>
</reference>
<evidence type="ECO:0000259" key="17">
    <source>
        <dbReference type="SMART" id="SM00382"/>
    </source>
</evidence>
<dbReference type="InterPro" id="IPR041658">
    <property type="entry name" value="AAA_lid_11"/>
</dbReference>
<evidence type="ECO:0000256" key="7">
    <source>
        <dbReference type="ARBA" id="ARBA00022737"/>
    </source>
</evidence>
<dbReference type="InterPro" id="IPR035699">
    <property type="entry name" value="AAA_6"/>
</dbReference>
<dbReference type="Pfam" id="PF12774">
    <property type="entry name" value="AAA_6"/>
    <property type="match status" value="1"/>
</dbReference>
<dbReference type="SUPFAM" id="SSF52540">
    <property type="entry name" value="P-loop containing nucleoside triphosphate hydrolases"/>
    <property type="match status" value="4"/>
</dbReference>
<evidence type="ECO:0000256" key="15">
    <source>
        <dbReference type="ARBA" id="ARBA00053342"/>
    </source>
</evidence>
<dbReference type="Pfam" id="PF03028">
    <property type="entry name" value="Dynein_heavy"/>
    <property type="match status" value="1"/>
</dbReference>
<keyword evidence="13" id="KW-0206">Cytoskeleton</keyword>